<name>A0AAV3ZF13_9GAST</name>
<dbReference type="EMBL" id="BLXT01002317">
    <property type="protein sequence ID" value="GFN93205.1"/>
    <property type="molecule type" value="Genomic_DNA"/>
</dbReference>
<sequence>MAVRESLNLGEKNIINEPLVGREQMITPLQIKFGLRSSLSKRLISMKNRIEYLSENLPGVTVEQFKAGIFHGSQIRKLIKDQTFTQSMTVVEKNAWAAFISVAQNISGNRESEGYKKFVESMLDIFKVLGAE</sequence>
<gene>
    <name evidence="1" type="ORF">PoB_001971100</name>
</gene>
<dbReference type="AlphaFoldDB" id="A0AAV3ZF13"/>
<dbReference type="PANTHER" id="PTHR46114">
    <property type="entry name" value="APPLE DOMAIN-CONTAINING PROTEIN"/>
    <property type="match status" value="1"/>
</dbReference>
<evidence type="ECO:0000313" key="1">
    <source>
        <dbReference type="EMBL" id="GFN93205.1"/>
    </source>
</evidence>
<evidence type="ECO:0000313" key="2">
    <source>
        <dbReference type="Proteomes" id="UP000735302"/>
    </source>
</evidence>
<accession>A0AAV3ZF13</accession>
<proteinExistence type="predicted"/>
<organism evidence="1 2">
    <name type="scientific">Plakobranchus ocellatus</name>
    <dbReference type="NCBI Taxonomy" id="259542"/>
    <lineage>
        <taxon>Eukaryota</taxon>
        <taxon>Metazoa</taxon>
        <taxon>Spiralia</taxon>
        <taxon>Lophotrochozoa</taxon>
        <taxon>Mollusca</taxon>
        <taxon>Gastropoda</taxon>
        <taxon>Heterobranchia</taxon>
        <taxon>Euthyneura</taxon>
        <taxon>Panpulmonata</taxon>
        <taxon>Sacoglossa</taxon>
        <taxon>Placobranchoidea</taxon>
        <taxon>Plakobranchidae</taxon>
        <taxon>Plakobranchus</taxon>
    </lineage>
</organism>
<comment type="caution">
    <text evidence="1">The sequence shown here is derived from an EMBL/GenBank/DDBJ whole genome shotgun (WGS) entry which is preliminary data.</text>
</comment>
<reference evidence="1 2" key="1">
    <citation type="journal article" date="2021" name="Elife">
        <title>Chloroplast acquisition without the gene transfer in kleptoplastic sea slugs, Plakobranchus ocellatus.</title>
        <authorList>
            <person name="Maeda T."/>
            <person name="Takahashi S."/>
            <person name="Yoshida T."/>
            <person name="Shimamura S."/>
            <person name="Takaki Y."/>
            <person name="Nagai Y."/>
            <person name="Toyoda A."/>
            <person name="Suzuki Y."/>
            <person name="Arimoto A."/>
            <person name="Ishii H."/>
            <person name="Satoh N."/>
            <person name="Nishiyama T."/>
            <person name="Hasebe M."/>
            <person name="Maruyama T."/>
            <person name="Minagawa J."/>
            <person name="Obokata J."/>
            <person name="Shigenobu S."/>
        </authorList>
    </citation>
    <scope>NUCLEOTIDE SEQUENCE [LARGE SCALE GENOMIC DNA]</scope>
</reference>
<keyword evidence="2" id="KW-1185">Reference proteome</keyword>
<dbReference type="Proteomes" id="UP000735302">
    <property type="component" value="Unassembled WGS sequence"/>
</dbReference>
<protein>
    <submittedName>
        <fullName evidence="1">Uncharacterized protein</fullName>
    </submittedName>
</protein>
<dbReference type="PANTHER" id="PTHR46114:SF1">
    <property type="entry name" value="ZAD DOMAIN-CONTAINING PROTEIN"/>
    <property type="match status" value="1"/>
</dbReference>